<feature type="compositionally biased region" description="Acidic residues" evidence="2">
    <location>
        <begin position="337"/>
        <end position="349"/>
    </location>
</feature>
<keyword evidence="3" id="KW-0732">Signal</keyword>
<dbReference type="SUPFAM" id="SSF56436">
    <property type="entry name" value="C-type lectin-like"/>
    <property type="match status" value="4"/>
</dbReference>
<keyword evidence="1" id="KW-1015">Disulfide bond</keyword>
<dbReference type="Pfam" id="PF00059">
    <property type="entry name" value="Lectin_C"/>
    <property type="match status" value="3"/>
</dbReference>
<dbReference type="OrthoDB" id="6746664at2759"/>
<reference evidence="5" key="1">
    <citation type="submission" date="2022-01" db="EMBL/GenBank/DDBJ databases">
        <authorList>
            <person name="King R."/>
        </authorList>
    </citation>
    <scope>NUCLEOTIDE SEQUENCE</scope>
</reference>
<feature type="compositionally biased region" description="Polar residues" evidence="2">
    <location>
        <begin position="699"/>
        <end position="711"/>
    </location>
</feature>
<dbReference type="InterPro" id="IPR001304">
    <property type="entry name" value="C-type_lectin-like"/>
</dbReference>
<dbReference type="AlphaFoldDB" id="A0A9P0G4S3"/>
<dbReference type="InterPro" id="IPR050976">
    <property type="entry name" value="Snaclec"/>
</dbReference>
<feature type="chain" id="PRO_5040456440" description="C-type lectin domain-containing protein" evidence="3">
    <location>
        <begin position="20"/>
        <end position="776"/>
    </location>
</feature>
<keyword evidence="6" id="KW-1185">Reference proteome</keyword>
<dbReference type="PROSITE" id="PS00615">
    <property type="entry name" value="C_TYPE_LECTIN_1"/>
    <property type="match status" value="1"/>
</dbReference>
<dbReference type="InterPro" id="IPR016186">
    <property type="entry name" value="C-type_lectin-like/link_sf"/>
</dbReference>
<dbReference type="SMART" id="SM00034">
    <property type="entry name" value="CLECT"/>
    <property type="match status" value="4"/>
</dbReference>
<dbReference type="Gene3D" id="3.10.100.10">
    <property type="entry name" value="Mannose-Binding Protein A, subunit A"/>
    <property type="match status" value="4"/>
</dbReference>
<feature type="domain" description="C-type lectin" evidence="4">
    <location>
        <begin position="171"/>
        <end position="292"/>
    </location>
</feature>
<feature type="compositionally biased region" description="Acidic residues" evidence="2">
    <location>
        <begin position="358"/>
        <end position="382"/>
    </location>
</feature>
<feature type="region of interest" description="Disordered" evidence="2">
    <location>
        <begin position="699"/>
        <end position="755"/>
    </location>
</feature>
<dbReference type="PANTHER" id="PTHR22991:SF44">
    <property type="entry name" value="C-TYPE LECTIN-RELATED"/>
    <property type="match status" value="1"/>
</dbReference>
<dbReference type="PROSITE" id="PS50041">
    <property type="entry name" value="C_TYPE_LECTIN_2"/>
    <property type="match status" value="4"/>
</dbReference>
<evidence type="ECO:0000313" key="6">
    <source>
        <dbReference type="Proteomes" id="UP001153636"/>
    </source>
</evidence>
<feature type="signal peptide" evidence="3">
    <location>
        <begin position="1"/>
        <end position="19"/>
    </location>
</feature>
<feature type="compositionally biased region" description="Low complexity" evidence="2">
    <location>
        <begin position="712"/>
        <end position="727"/>
    </location>
</feature>
<dbReference type="PANTHER" id="PTHR22991">
    <property type="entry name" value="PROTEIN CBG13490"/>
    <property type="match status" value="1"/>
</dbReference>
<sequence length="776" mass="90023">MLILWVSLLINFHIHDVTSKDKSWEHEDKTYVIFNYHADYFQTIELCSERGMRPLTILSKDQEDFLSETLEKEGFHDGTQIWTSGNKLLDDKHWIWLAVRQPIFYIGKMNENFSNRELNKCLSFQKSATEILWTYSDCSRKYLFICESDDRRLSKWSDKLLLHPNFPTNIFEHSTYFMGLHIKLSFFHANILCRTLGMALVSIETEEENEFISHKIKNKALYNSSFWSGGICFGDSSEWFWPPSSEKVNYNNWIEGDPENALGQCINLQFTPEENLVWRASDCSSHHNFICEYSDKSYEDEDDDEDEDSNEDEDEDSNEDENEGENEEKEKEVNANNDDEDEGENEGEEKDVNANNNDDNDDDKDDGDDDDEKEEEKEEEKEAESLLCEGQECNAHRSSFQATNYYIGYIKVDFIQAFLICDEMGMQLATIQSNEINDFLTDTIIKTMGSNYSNPLWLSGTMLVDNSHWIWLSTAQPVLLYDWINQNINHSEDKACLTVKIVDSSLEWINNNCNEELDFICQSPNPPKDWNSYAVAPNFGNYFTHQNKSYYLGRTTLTYFQATTFCKSLGLKLVSIDSEEENNYLYEKIRSAVAGMSFWTDGISLGPYGWFWIAHERKINYTNWASSAPNNKANLCIQLYFVLNKGLFWNSVDCYSKSNFVCEFSDYGKNQEKDIEEEMEDSSEEITNIYIEDIEYTTEGNLDSSSDSGTDSNIKSSSESNTKSTNENNDEFNIEEFKPTSNNENGNCSRRGDHPKIRKLRGNLTMTIFFDADMET</sequence>
<name>A0A9P0G4S3_9CUCU</name>
<accession>A0A9P0G4S3</accession>
<evidence type="ECO:0000256" key="1">
    <source>
        <dbReference type="ARBA" id="ARBA00023157"/>
    </source>
</evidence>
<organism evidence="5 6">
    <name type="scientific">Psylliodes chrysocephalus</name>
    <dbReference type="NCBI Taxonomy" id="3402493"/>
    <lineage>
        <taxon>Eukaryota</taxon>
        <taxon>Metazoa</taxon>
        <taxon>Ecdysozoa</taxon>
        <taxon>Arthropoda</taxon>
        <taxon>Hexapoda</taxon>
        <taxon>Insecta</taxon>
        <taxon>Pterygota</taxon>
        <taxon>Neoptera</taxon>
        <taxon>Endopterygota</taxon>
        <taxon>Coleoptera</taxon>
        <taxon>Polyphaga</taxon>
        <taxon>Cucujiformia</taxon>
        <taxon>Chrysomeloidea</taxon>
        <taxon>Chrysomelidae</taxon>
        <taxon>Galerucinae</taxon>
        <taxon>Alticini</taxon>
        <taxon>Psylliodes</taxon>
    </lineage>
</organism>
<proteinExistence type="predicted"/>
<evidence type="ECO:0000313" key="5">
    <source>
        <dbReference type="EMBL" id="CAH1099948.1"/>
    </source>
</evidence>
<feature type="domain" description="C-type lectin" evidence="4">
    <location>
        <begin position="26"/>
        <end position="147"/>
    </location>
</feature>
<feature type="compositionally biased region" description="Acidic residues" evidence="2">
    <location>
        <begin position="298"/>
        <end position="327"/>
    </location>
</feature>
<feature type="domain" description="C-type lectin" evidence="4">
    <location>
        <begin position="545"/>
        <end position="663"/>
    </location>
</feature>
<dbReference type="InterPro" id="IPR018378">
    <property type="entry name" value="C-type_lectin_CS"/>
</dbReference>
<feature type="domain" description="C-type lectin" evidence="4">
    <location>
        <begin position="400"/>
        <end position="522"/>
    </location>
</feature>
<evidence type="ECO:0000259" key="4">
    <source>
        <dbReference type="PROSITE" id="PS50041"/>
    </source>
</evidence>
<evidence type="ECO:0000256" key="3">
    <source>
        <dbReference type="SAM" id="SignalP"/>
    </source>
</evidence>
<dbReference type="EMBL" id="OV651813">
    <property type="protein sequence ID" value="CAH1099948.1"/>
    <property type="molecule type" value="Genomic_DNA"/>
</dbReference>
<dbReference type="Proteomes" id="UP001153636">
    <property type="component" value="Chromosome 1"/>
</dbReference>
<dbReference type="CDD" id="cd00037">
    <property type="entry name" value="CLECT"/>
    <property type="match status" value="4"/>
</dbReference>
<dbReference type="InterPro" id="IPR016187">
    <property type="entry name" value="CTDL_fold"/>
</dbReference>
<evidence type="ECO:0000256" key="2">
    <source>
        <dbReference type="SAM" id="MobiDB-lite"/>
    </source>
</evidence>
<feature type="region of interest" description="Disordered" evidence="2">
    <location>
        <begin position="294"/>
        <end position="387"/>
    </location>
</feature>
<gene>
    <name evidence="5" type="ORF">PSYICH_LOCUS1206</name>
</gene>
<protein>
    <recommendedName>
        <fullName evidence="4">C-type lectin domain-containing protein</fullName>
    </recommendedName>
</protein>
<feature type="compositionally biased region" description="Polar residues" evidence="2">
    <location>
        <begin position="739"/>
        <end position="748"/>
    </location>
</feature>